<feature type="domain" description="VWFA" evidence="1">
    <location>
        <begin position="26"/>
        <end position="198"/>
    </location>
</feature>
<dbReference type="InterPro" id="IPR050525">
    <property type="entry name" value="ECM_Assembly_Org"/>
</dbReference>
<dbReference type="PROSITE" id="PS50234">
    <property type="entry name" value="VWFA"/>
    <property type="match status" value="1"/>
</dbReference>
<proteinExistence type="predicted"/>
<reference evidence="2 3" key="1">
    <citation type="journal article" date="2021" name="Elife">
        <title>Chloroplast acquisition without the gene transfer in kleptoplastic sea slugs, Plakobranchus ocellatus.</title>
        <authorList>
            <person name="Maeda T."/>
            <person name="Takahashi S."/>
            <person name="Yoshida T."/>
            <person name="Shimamura S."/>
            <person name="Takaki Y."/>
            <person name="Nagai Y."/>
            <person name="Toyoda A."/>
            <person name="Suzuki Y."/>
            <person name="Arimoto A."/>
            <person name="Ishii H."/>
            <person name="Satoh N."/>
            <person name="Nishiyama T."/>
            <person name="Hasebe M."/>
            <person name="Maruyama T."/>
            <person name="Minagawa J."/>
            <person name="Obokata J."/>
            <person name="Shigenobu S."/>
        </authorList>
    </citation>
    <scope>NUCLEOTIDE SEQUENCE [LARGE SCALE GENOMIC DNA]</scope>
</reference>
<dbReference type="PRINTS" id="PR00453">
    <property type="entry name" value="VWFADOMAIN"/>
</dbReference>
<keyword evidence="3" id="KW-1185">Reference proteome</keyword>
<keyword evidence="2" id="KW-0176">Collagen</keyword>
<dbReference type="EMBL" id="BMAT01000778">
    <property type="protein sequence ID" value="GFR72938.1"/>
    <property type="molecule type" value="Genomic_DNA"/>
</dbReference>
<name>A0AAV4FHQ2_9GAST</name>
<dbReference type="GO" id="GO:0005581">
    <property type="term" value="C:collagen trimer"/>
    <property type="evidence" value="ECO:0007669"/>
    <property type="project" value="UniProtKB-KW"/>
</dbReference>
<protein>
    <submittedName>
        <fullName evidence="2">Collagen alpha-1(XII) chain</fullName>
    </submittedName>
</protein>
<dbReference type="AlphaFoldDB" id="A0AAV4FHQ2"/>
<dbReference type="PANTHER" id="PTHR24020:SF87">
    <property type="entry name" value="COLLAGEN ALPHA-1(VI) CHAIN-LIKE"/>
    <property type="match status" value="1"/>
</dbReference>
<accession>A0AAV4FHQ2</accession>
<dbReference type="Gene3D" id="3.40.50.410">
    <property type="entry name" value="von Willebrand factor, type A domain"/>
    <property type="match status" value="1"/>
</dbReference>
<evidence type="ECO:0000313" key="3">
    <source>
        <dbReference type="Proteomes" id="UP000762676"/>
    </source>
</evidence>
<evidence type="ECO:0000259" key="1">
    <source>
        <dbReference type="PROSITE" id="PS50234"/>
    </source>
</evidence>
<sequence length="251" mass="28185">MPTLDARFARRQAEECLDQCKDVPMEISFIVDSSRSIAEKDFTAALWFVQNFVENFQIGEDKVRVSMVTYGHRVYSEYAFGFNAHLDKFELEKAITNIPHMNGKTTETGQAIDWFLANQYPEARNVRRVLIVLTDGNSQVTRLTKAAAKRAFDKGMEVFAIGVGRNIDPVELHNIASEDRHVFLVSSYTTLGDITSRLKHETCGATSLALHISTLTPLGSKHTASNVSLVGARRRRKIQTTLHGTICEHLQ</sequence>
<organism evidence="2 3">
    <name type="scientific">Elysia marginata</name>
    <dbReference type="NCBI Taxonomy" id="1093978"/>
    <lineage>
        <taxon>Eukaryota</taxon>
        <taxon>Metazoa</taxon>
        <taxon>Spiralia</taxon>
        <taxon>Lophotrochozoa</taxon>
        <taxon>Mollusca</taxon>
        <taxon>Gastropoda</taxon>
        <taxon>Heterobranchia</taxon>
        <taxon>Euthyneura</taxon>
        <taxon>Panpulmonata</taxon>
        <taxon>Sacoglossa</taxon>
        <taxon>Placobranchoidea</taxon>
        <taxon>Plakobranchidae</taxon>
        <taxon>Elysia</taxon>
    </lineage>
</organism>
<dbReference type="Proteomes" id="UP000762676">
    <property type="component" value="Unassembled WGS sequence"/>
</dbReference>
<dbReference type="PANTHER" id="PTHR24020">
    <property type="entry name" value="COLLAGEN ALPHA"/>
    <property type="match status" value="1"/>
</dbReference>
<dbReference type="InterPro" id="IPR002035">
    <property type="entry name" value="VWF_A"/>
</dbReference>
<evidence type="ECO:0000313" key="2">
    <source>
        <dbReference type="EMBL" id="GFR72938.1"/>
    </source>
</evidence>
<dbReference type="SMART" id="SM00327">
    <property type="entry name" value="VWA"/>
    <property type="match status" value="1"/>
</dbReference>
<gene>
    <name evidence="2" type="ORF">ElyMa_000391900</name>
</gene>
<dbReference type="SUPFAM" id="SSF53300">
    <property type="entry name" value="vWA-like"/>
    <property type="match status" value="1"/>
</dbReference>
<dbReference type="InterPro" id="IPR036465">
    <property type="entry name" value="vWFA_dom_sf"/>
</dbReference>
<comment type="caution">
    <text evidence="2">The sequence shown here is derived from an EMBL/GenBank/DDBJ whole genome shotgun (WGS) entry which is preliminary data.</text>
</comment>
<dbReference type="CDD" id="cd01450">
    <property type="entry name" value="vWFA_subfamily_ECM"/>
    <property type="match status" value="1"/>
</dbReference>
<dbReference type="Pfam" id="PF00092">
    <property type="entry name" value="VWA"/>
    <property type="match status" value="1"/>
</dbReference>